<dbReference type="GO" id="GO:0006011">
    <property type="term" value="P:UDP-alpha-D-glucose metabolic process"/>
    <property type="evidence" value="ECO:0007669"/>
    <property type="project" value="InterPro"/>
</dbReference>
<evidence type="ECO:0000313" key="8">
    <source>
        <dbReference type="Proteomes" id="UP000292274"/>
    </source>
</evidence>
<organism evidence="7 8">
    <name type="scientific">Micromonospora zingiberis</name>
    <dbReference type="NCBI Taxonomy" id="2053011"/>
    <lineage>
        <taxon>Bacteria</taxon>
        <taxon>Bacillati</taxon>
        <taxon>Actinomycetota</taxon>
        <taxon>Actinomycetes</taxon>
        <taxon>Micromonosporales</taxon>
        <taxon>Micromonosporaceae</taxon>
        <taxon>Micromonospora</taxon>
    </lineage>
</organism>
<proteinExistence type="inferred from homology"/>
<dbReference type="SUPFAM" id="SSF53448">
    <property type="entry name" value="Nucleotide-diphospho-sugar transferases"/>
    <property type="match status" value="1"/>
</dbReference>
<evidence type="ECO:0000256" key="3">
    <source>
        <dbReference type="ARBA" id="ARBA00022679"/>
    </source>
</evidence>
<dbReference type="PANTHER" id="PTHR43197">
    <property type="entry name" value="UTP--GLUCOSE-1-PHOSPHATE URIDYLYLTRANSFERASE"/>
    <property type="match status" value="1"/>
</dbReference>
<comment type="similarity">
    <text evidence="1">Belongs to the UDPGP type 2 family.</text>
</comment>
<protein>
    <recommendedName>
        <fullName evidence="2">UTP--glucose-1-phosphate uridylyltransferase</fullName>
        <ecNumber evidence="2">2.7.7.9</ecNumber>
    </recommendedName>
</protein>
<dbReference type="EMBL" id="SJJR01000024">
    <property type="protein sequence ID" value="TCB91610.1"/>
    <property type="molecule type" value="Genomic_DNA"/>
</dbReference>
<sequence length="292" mass="31837">MATDTAKAKGKTLPVVTKAVIAVAGFGSRFFPVAKTLNKCMLPVLNKPVVQYAVEDCILAGITKIAIVTAPGQAGSQVRHYFSPDPEMEAYFHNRGWTDKWEPAARLQDLADFTFIEQPRDNRYGTAVPAMVAKDFIDSDDFLLLAGDDLLLRADGGSDLADLIARRERAGTPAALAAATVDGTQAHRYGVLSTRDRDATTHILAEMLEKPRDWQKPTCYINISRYFLPGEIVTYFDKLKPNPATGEYQTTDAVEAYAADHDVLVSPTIGTYYDCGNISGWLAANNAAALSR</sequence>
<accession>A0A4R0G4I5</accession>
<dbReference type="InterPro" id="IPR005835">
    <property type="entry name" value="NTP_transferase_dom"/>
</dbReference>
<feature type="domain" description="Nucleotidyl transferase" evidence="6">
    <location>
        <begin position="18"/>
        <end position="287"/>
    </location>
</feature>
<dbReference type="OrthoDB" id="9803306at2"/>
<comment type="caution">
    <text evidence="7">The sequence shown here is derived from an EMBL/GenBank/DDBJ whole genome shotgun (WGS) entry which is preliminary data.</text>
</comment>
<evidence type="ECO:0000256" key="2">
    <source>
        <dbReference type="ARBA" id="ARBA00012415"/>
    </source>
</evidence>
<dbReference type="GO" id="GO:0003983">
    <property type="term" value="F:UTP:glucose-1-phosphate uridylyltransferase activity"/>
    <property type="evidence" value="ECO:0007669"/>
    <property type="project" value="UniProtKB-EC"/>
</dbReference>
<evidence type="ECO:0000313" key="7">
    <source>
        <dbReference type="EMBL" id="TCB91610.1"/>
    </source>
</evidence>
<evidence type="ECO:0000256" key="1">
    <source>
        <dbReference type="ARBA" id="ARBA00006890"/>
    </source>
</evidence>
<keyword evidence="4" id="KW-0548">Nucleotidyltransferase</keyword>
<dbReference type="AlphaFoldDB" id="A0A4R0G4I5"/>
<evidence type="ECO:0000259" key="6">
    <source>
        <dbReference type="Pfam" id="PF00483"/>
    </source>
</evidence>
<gene>
    <name evidence="7" type="ORF">E0H26_25320</name>
</gene>
<name>A0A4R0G4I5_9ACTN</name>
<keyword evidence="3" id="KW-0808">Transferase</keyword>
<evidence type="ECO:0000256" key="5">
    <source>
        <dbReference type="ARBA" id="ARBA00048128"/>
    </source>
</evidence>
<dbReference type="Gene3D" id="3.90.550.10">
    <property type="entry name" value="Spore Coat Polysaccharide Biosynthesis Protein SpsA, Chain A"/>
    <property type="match status" value="1"/>
</dbReference>
<keyword evidence="8" id="KW-1185">Reference proteome</keyword>
<dbReference type="Proteomes" id="UP000292274">
    <property type="component" value="Unassembled WGS sequence"/>
</dbReference>
<dbReference type="InterPro" id="IPR005771">
    <property type="entry name" value="GalU_uridylyltTrfase_bac/arc"/>
</dbReference>
<dbReference type="InterPro" id="IPR029044">
    <property type="entry name" value="Nucleotide-diphossugar_trans"/>
</dbReference>
<dbReference type="EC" id="2.7.7.9" evidence="2"/>
<dbReference type="PANTHER" id="PTHR43197:SF1">
    <property type="entry name" value="UTP--GLUCOSE-1-PHOSPHATE URIDYLYLTRANSFERASE"/>
    <property type="match status" value="1"/>
</dbReference>
<comment type="catalytic activity">
    <reaction evidence="5">
        <text>alpha-D-glucose 1-phosphate + UTP + H(+) = UDP-alpha-D-glucose + diphosphate</text>
        <dbReference type="Rhea" id="RHEA:19889"/>
        <dbReference type="ChEBI" id="CHEBI:15378"/>
        <dbReference type="ChEBI" id="CHEBI:33019"/>
        <dbReference type="ChEBI" id="CHEBI:46398"/>
        <dbReference type="ChEBI" id="CHEBI:58601"/>
        <dbReference type="ChEBI" id="CHEBI:58885"/>
        <dbReference type="EC" id="2.7.7.9"/>
    </reaction>
</comment>
<reference evidence="7 8" key="1">
    <citation type="submission" date="2019-02" db="EMBL/GenBank/DDBJ databases">
        <title>Jishengella sp. nov., isolated from a root of Zingiber montanum.</title>
        <authorList>
            <person name="Kuncharoen N."/>
            <person name="Kudo T."/>
            <person name="Masahiro Y."/>
            <person name="Ohkuma M."/>
            <person name="Tanasupawat S."/>
        </authorList>
    </citation>
    <scope>NUCLEOTIDE SEQUENCE [LARGE SCALE GENOMIC DNA]</scope>
    <source>
        <strain evidence="7 8">PLAI 1-1</strain>
    </source>
</reference>
<dbReference type="Pfam" id="PF00483">
    <property type="entry name" value="NTP_transferase"/>
    <property type="match status" value="1"/>
</dbReference>
<evidence type="ECO:0000256" key="4">
    <source>
        <dbReference type="ARBA" id="ARBA00022695"/>
    </source>
</evidence>